<dbReference type="EMBL" id="MF101421">
    <property type="protein sequence ID" value="ARW62009.1"/>
    <property type="molecule type" value="Genomic_DNA"/>
</dbReference>
<geneLocation type="chloroplast" evidence="2"/>
<organism evidence="2">
    <name type="scientific">Bostrychia simpliciuscula</name>
    <dbReference type="NCBI Taxonomy" id="324754"/>
    <lineage>
        <taxon>Eukaryota</taxon>
        <taxon>Rhodophyta</taxon>
        <taxon>Florideophyceae</taxon>
        <taxon>Rhodymeniophycidae</taxon>
        <taxon>Ceramiales</taxon>
        <taxon>Rhodomelaceae</taxon>
        <taxon>Bostrychia</taxon>
    </lineage>
</organism>
<keyword evidence="2" id="KW-0150">Chloroplast</keyword>
<gene>
    <name evidence="2" type="primary">orf34</name>
</gene>
<evidence type="ECO:0000256" key="1">
    <source>
        <dbReference type="SAM" id="Phobius"/>
    </source>
</evidence>
<evidence type="ECO:0000313" key="2">
    <source>
        <dbReference type="EMBL" id="ARW62009.1"/>
    </source>
</evidence>
<feature type="transmembrane region" description="Helical" evidence="1">
    <location>
        <begin position="12"/>
        <end position="29"/>
    </location>
</feature>
<dbReference type="GeneID" id="33355142"/>
<accession>A0A1Z1M7Q6</accession>
<reference evidence="2" key="1">
    <citation type="journal article" date="2017" name="J. Phycol.">
        <title>Analysis of chloroplast genomes and a supermatrix inform reclassification of the Rhodomelaceae (Rhodophyta).</title>
        <authorList>
            <person name="Diaz-Tapia P."/>
            <person name="Maggs C.A."/>
            <person name="West J.A."/>
            <person name="Verbruggen H."/>
        </authorList>
    </citation>
    <scope>NUCLEOTIDE SEQUENCE</scope>
    <source>
        <strain evidence="2">JW3897</strain>
    </source>
</reference>
<dbReference type="AlphaFoldDB" id="A0A1Z1M7Q6"/>
<keyword evidence="2" id="KW-0934">Plastid</keyword>
<keyword evidence="1" id="KW-0812">Transmembrane</keyword>
<keyword evidence="1" id="KW-0472">Membrane</keyword>
<keyword evidence="1" id="KW-1133">Transmembrane helix</keyword>
<name>A0A1Z1M7Q6_9FLOR</name>
<sequence>MYTCKIQASNVLYFIYIYDIIKIILIILFKHYKA</sequence>
<protein>
    <submittedName>
        <fullName evidence="2">Uncharacterized protein</fullName>
    </submittedName>
</protein>
<proteinExistence type="predicted"/>
<dbReference type="RefSeq" id="YP_009393447.1">
    <property type="nucleotide sequence ID" value="NC_035268.1"/>
</dbReference>